<organism evidence="2 3">
    <name type="scientific">Gordonia soli NBRC 108243</name>
    <dbReference type="NCBI Taxonomy" id="1223545"/>
    <lineage>
        <taxon>Bacteria</taxon>
        <taxon>Bacillati</taxon>
        <taxon>Actinomycetota</taxon>
        <taxon>Actinomycetes</taxon>
        <taxon>Mycobacteriales</taxon>
        <taxon>Gordoniaceae</taxon>
        <taxon>Gordonia</taxon>
    </lineage>
</organism>
<gene>
    <name evidence="2" type="ORF">GS4_26_00150</name>
</gene>
<name>M0QLW0_9ACTN</name>
<accession>M0QLW0</accession>
<feature type="region of interest" description="Disordered" evidence="1">
    <location>
        <begin position="1"/>
        <end position="21"/>
    </location>
</feature>
<evidence type="ECO:0000313" key="2">
    <source>
        <dbReference type="EMBL" id="GAC69568.1"/>
    </source>
</evidence>
<protein>
    <submittedName>
        <fullName evidence="2">Uncharacterized protein</fullName>
    </submittedName>
</protein>
<comment type="caution">
    <text evidence="2">The sequence shown here is derived from an EMBL/GenBank/DDBJ whole genome shotgun (WGS) entry which is preliminary data.</text>
</comment>
<proteinExistence type="predicted"/>
<evidence type="ECO:0000313" key="3">
    <source>
        <dbReference type="Proteomes" id="UP000011666"/>
    </source>
</evidence>
<sequence>MIVMADNPDVARSDVPQPPATAIEPLPELETVTARDDLTLTLTLTGTVGEDTTEVDNTLALELDMLTALLWASPARARQVVEALIGSRAARDAGTTSSVLPAGSVVFLSAVHQDVFDTVVTLLDEGSPATPVLVNARFADRGLTTRTRRVMLEIASPRHGRPVADSADLPHLAAALIDGWYRRGYRAPLARMTQVTTERPTAELAGHWTALTAHQQAAETRWLAIRDTLARI</sequence>
<dbReference type="eggNOG" id="ENOG5033SCI">
    <property type="taxonomic scope" value="Bacteria"/>
</dbReference>
<dbReference type="EMBL" id="BANX01000026">
    <property type="protein sequence ID" value="GAC69568.1"/>
    <property type="molecule type" value="Genomic_DNA"/>
</dbReference>
<dbReference type="OrthoDB" id="4578080at2"/>
<dbReference type="Proteomes" id="UP000011666">
    <property type="component" value="Unassembled WGS sequence"/>
</dbReference>
<dbReference type="InterPro" id="IPR016136">
    <property type="entry name" value="DNA_helicase_N/primase_C"/>
</dbReference>
<keyword evidence="3" id="KW-1185">Reference proteome</keyword>
<reference evidence="2 3" key="1">
    <citation type="submission" date="2013-01" db="EMBL/GenBank/DDBJ databases">
        <title>Whole genome shotgun sequence of Gordonia soli NBRC 108243.</title>
        <authorList>
            <person name="Isaki-Nakamura S."/>
            <person name="Hosoyama A."/>
            <person name="Tsuchikane K."/>
            <person name="Ando Y."/>
            <person name="Baba S."/>
            <person name="Ohji S."/>
            <person name="Hamada M."/>
            <person name="Tamura T."/>
            <person name="Yamazoe A."/>
            <person name="Yamazaki S."/>
            <person name="Fujita N."/>
        </authorList>
    </citation>
    <scope>NUCLEOTIDE SEQUENCE [LARGE SCALE GENOMIC DNA]</scope>
    <source>
        <strain evidence="2 3">NBRC 108243</strain>
    </source>
</reference>
<evidence type="ECO:0000256" key="1">
    <source>
        <dbReference type="SAM" id="MobiDB-lite"/>
    </source>
</evidence>
<dbReference type="AlphaFoldDB" id="M0QLW0"/>
<dbReference type="RefSeq" id="WP_007622776.1">
    <property type="nucleotide sequence ID" value="NZ_BANX01000026.1"/>
</dbReference>
<dbReference type="STRING" id="1223545.GS4_26_00150"/>
<dbReference type="Gene3D" id="1.10.860.10">
    <property type="entry name" value="DNAb Helicase, Chain A"/>
    <property type="match status" value="1"/>
</dbReference>